<sequence length="145" mass="16226">MSIALAVKPWWELAEQYGQPRTVMHHATRSNAVPREQHAAYAFNIAGGKVLRESGVRAANGKTWALTIRLVEYIEPATLRTRFALDFWTVTPGGKWYVADHDTRAVIEAVYERAVRIEAERPSVPVDAERVGRGTAAYYDVTDVA</sequence>
<gene>
    <name evidence="1" type="ORF">ACIP2Z_39270</name>
</gene>
<evidence type="ECO:0000313" key="1">
    <source>
        <dbReference type="EMBL" id="MFJ4084973.1"/>
    </source>
</evidence>
<comment type="caution">
    <text evidence="1">The sequence shown here is derived from an EMBL/GenBank/DDBJ whole genome shotgun (WGS) entry which is preliminary data.</text>
</comment>
<accession>A0ABW8FS91</accession>
<dbReference type="EMBL" id="JBIVGG010000022">
    <property type="protein sequence ID" value="MFJ4084973.1"/>
    <property type="molecule type" value="Genomic_DNA"/>
</dbReference>
<name>A0ABW8FS91_9ACTN</name>
<dbReference type="Proteomes" id="UP001617511">
    <property type="component" value="Unassembled WGS sequence"/>
</dbReference>
<evidence type="ECO:0000313" key="2">
    <source>
        <dbReference type="Proteomes" id="UP001617511"/>
    </source>
</evidence>
<proteinExistence type="predicted"/>
<reference evidence="1 2" key="1">
    <citation type="submission" date="2024-10" db="EMBL/GenBank/DDBJ databases">
        <title>The Natural Products Discovery Center: Release of the First 8490 Sequenced Strains for Exploring Actinobacteria Biosynthetic Diversity.</title>
        <authorList>
            <person name="Kalkreuter E."/>
            <person name="Kautsar S.A."/>
            <person name="Yang D."/>
            <person name="Bader C.D."/>
            <person name="Teijaro C.N."/>
            <person name="Fluegel L."/>
            <person name="Davis C.M."/>
            <person name="Simpson J.R."/>
            <person name="Lauterbach L."/>
            <person name="Steele A.D."/>
            <person name="Gui C."/>
            <person name="Meng S."/>
            <person name="Li G."/>
            <person name="Viehrig K."/>
            <person name="Ye F."/>
            <person name="Su P."/>
            <person name="Kiefer A.F."/>
            <person name="Nichols A."/>
            <person name="Cepeda A.J."/>
            <person name="Yan W."/>
            <person name="Fan B."/>
            <person name="Jiang Y."/>
            <person name="Adhikari A."/>
            <person name="Zheng C.-J."/>
            <person name="Schuster L."/>
            <person name="Cowan T.M."/>
            <person name="Smanski M.J."/>
            <person name="Chevrette M.G."/>
            <person name="De Carvalho L.P.S."/>
            <person name="Shen B."/>
        </authorList>
    </citation>
    <scope>NUCLEOTIDE SEQUENCE [LARGE SCALE GENOMIC DNA]</scope>
    <source>
        <strain evidence="1 2">NPDC089932</strain>
    </source>
</reference>
<keyword evidence="2" id="KW-1185">Reference proteome</keyword>
<organism evidence="1 2">
    <name type="scientific">Streptomyces iakyrus</name>
    <dbReference type="NCBI Taxonomy" id="68219"/>
    <lineage>
        <taxon>Bacteria</taxon>
        <taxon>Bacillati</taxon>
        <taxon>Actinomycetota</taxon>
        <taxon>Actinomycetes</taxon>
        <taxon>Kitasatosporales</taxon>
        <taxon>Streptomycetaceae</taxon>
        <taxon>Streptomyces</taxon>
    </lineage>
</organism>
<protein>
    <submittedName>
        <fullName evidence="1">Uncharacterized protein</fullName>
    </submittedName>
</protein>
<dbReference type="RefSeq" id="WP_402076327.1">
    <property type="nucleotide sequence ID" value="NZ_JBIVGG010000022.1"/>
</dbReference>